<protein>
    <submittedName>
        <fullName evidence="2">Zinc finger, CCHC-type</fullName>
    </submittedName>
</protein>
<name>A0A6L2KKG3_TANCI</name>
<evidence type="ECO:0000259" key="1">
    <source>
        <dbReference type="Pfam" id="PF07727"/>
    </source>
</evidence>
<reference evidence="2" key="1">
    <citation type="journal article" date="2019" name="Sci. Rep.">
        <title>Draft genome of Tanacetum cinerariifolium, the natural source of mosquito coil.</title>
        <authorList>
            <person name="Yamashiro T."/>
            <person name="Shiraishi A."/>
            <person name="Satake H."/>
            <person name="Nakayama K."/>
        </authorList>
    </citation>
    <scope>NUCLEOTIDE SEQUENCE</scope>
</reference>
<comment type="caution">
    <text evidence="2">The sequence shown here is derived from an EMBL/GenBank/DDBJ whole genome shotgun (WGS) entry which is preliminary data.</text>
</comment>
<accession>A0A6L2KKG3</accession>
<dbReference type="Pfam" id="PF07727">
    <property type="entry name" value="RVT_2"/>
    <property type="match status" value="1"/>
</dbReference>
<proteinExistence type="predicted"/>
<feature type="domain" description="Reverse transcriptase Ty1/copia-type" evidence="1">
    <location>
        <begin position="162"/>
        <end position="227"/>
    </location>
</feature>
<dbReference type="InterPro" id="IPR013103">
    <property type="entry name" value="RVT_2"/>
</dbReference>
<dbReference type="AlphaFoldDB" id="A0A6L2KKG3"/>
<evidence type="ECO:0000313" key="2">
    <source>
        <dbReference type="EMBL" id="GEU49290.1"/>
    </source>
</evidence>
<dbReference type="EMBL" id="BKCJ010002543">
    <property type="protein sequence ID" value="GEU49290.1"/>
    <property type="molecule type" value="Genomic_DNA"/>
</dbReference>
<organism evidence="2">
    <name type="scientific">Tanacetum cinerariifolium</name>
    <name type="common">Dalmatian daisy</name>
    <name type="synonym">Chrysanthemum cinerariifolium</name>
    <dbReference type="NCBI Taxonomy" id="118510"/>
    <lineage>
        <taxon>Eukaryota</taxon>
        <taxon>Viridiplantae</taxon>
        <taxon>Streptophyta</taxon>
        <taxon>Embryophyta</taxon>
        <taxon>Tracheophyta</taxon>
        <taxon>Spermatophyta</taxon>
        <taxon>Magnoliopsida</taxon>
        <taxon>eudicotyledons</taxon>
        <taxon>Gunneridae</taxon>
        <taxon>Pentapetalae</taxon>
        <taxon>asterids</taxon>
        <taxon>campanulids</taxon>
        <taxon>Asterales</taxon>
        <taxon>Asteraceae</taxon>
        <taxon>Asteroideae</taxon>
        <taxon>Anthemideae</taxon>
        <taxon>Anthemidinae</taxon>
        <taxon>Tanacetum</taxon>
    </lineage>
</organism>
<sequence length="340" mass="38946">MPIPPAGKVLSSDLLNTHTAWVKASMEIDGLMLMTMEPNIQKNLEKLGAYDMLKELKTLFAHQAEQELLQTVREFHTCKQEGQSVSSYILKMKCYIDNLECLGHAMTQNLANAKFLENSLMTQEASGSLEDLEIIQEEDTHPFVNTSLHDDDDDQEIDEPQSDIIPIRSKWIFKKKTDMDGVVHTYKARLVAKGFTQTYRVDYEETFSPVADNRDIRILCFAMKDLWEAAYVFGIKIYKDRSRRSQGASTPTEVDHMQRVPYASAVGPIMYAVRCTRPDVAFTQNTTSRFQQNLGDLHWTDVKNILKYLRNTKDMFPVYGGDVKREPRVSCYTDADDLKS</sequence>
<dbReference type="PANTHER" id="PTHR11439:SF496">
    <property type="entry name" value="RNA-DIRECTED DNA POLYMERASE"/>
    <property type="match status" value="1"/>
</dbReference>
<gene>
    <name evidence="2" type="ORF">Tci_021268</name>
</gene>
<dbReference type="PANTHER" id="PTHR11439">
    <property type="entry name" value="GAG-POL-RELATED RETROTRANSPOSON"/>
    <property type="match status" value="1"/>
</dbReference>